<proteinExistence type="predicted"/>
<evidence type="ECO:0000259" key="1">
    <source>
        <dbReference type="Pfam" id="PF22552"/>
    </source>
</evidence>
<gene>
    <name evidence="2" type="ORF">ACFQZM_46960</name>
</gene>
<name>A0ABW2Y5G7_9ACTN</name>
<reference evidence="3" key="1">
    <citation type="journal article" date="2019" name="Int. J. Syst. Evol. Microbiol.">
        <title>The Global Catalogue of Microorganisms (GCM) 10K type strain sequencing project: providing services to taxonomists for standard genome sequencing and annotation.</title>
        <authorList>
            <consortium name="The Broad Institute Genomics Platform"/>
            <consortium name="The Broad Institute Genome Sequencing Center for Infectious Disease"/>
            <person name="Wu L."/>
            <person name="Ma J."/>
        </authorList>
    </citation>
    <scope>NUCLEOTIDE SEQUENCE [LARGE SCALE GENOMIC DNA]</scope>
    <source>
        <strain evidence="3">JCM 9371</strain>
    </source>
</reference>
<comment type="caution">
    <text evidence="2">The sequence shown here is derived from an EMBL/GenBank/DDBJ whole genome shotgun (WGS) entry which is preliminary data.</text>
</comment>
<organism evidence="2 3">
    <name type="scientific">Actinomadura fibrosa</name>
    <dbReference type="NCBI Taxonomy" id="111802"/>
    <lineage>
        <taxon>Bacteria</taxon>
        <taxon>Bacillati</taxon>
        <taxon>Actinomycetota</taxon>
        <taxon>Actinomycetes</taxon>
        <taxon>Streptosporangiales</taxon>
        <taxon>Thermomonosporaceae</taxon>
        <taxon>Actinomadura</taxon>
    </lineage>
</organism>
<dbReference type="EMBL" id="JBHTGP010000035">
    <property type="protein sequence ID" value="MFD0692100.1"/>
    <property type="molecule type" value="Genomic_DNA"/>
</dbReference>
<dbReference type="Pfam" id="PF22552">
    <property type="entry name" value="TY-Chap3"/>
    <property type="match status" value="1"/>
</dbReference>
<evidence type="ECO:0000313" key="2">
    <source>
        <dbReference type="EMBL" id="MFD0692100.1"/>
    </source>
</evidence>
<dbReference type="RefSeq" id="WP_131759473.1">
    <property type="nucleotide sequence ID" value="NZ_CAACUY010000079.1"/>
</dbReference>
<dbReference type="Proteomes" id="UP001597063">
    <property type="component" value="Unassembled WGS sequence"/>
</dbReference>
<protein>
    <recommendedName>
        <fullName evidence="1">TY-Chap N-terminal domain-containing protein</fullName>
    </recommendedName>
</protein>
<keyword evidence="3" id="KW-1185">Reference proteome</keyword>
<evidence type="ECO:0000313" key="3">
    <source>
        <dbReference type="Proteomes" id="UP001597063"/>
    </source>
</evidence>
<feature type="domain" description="TY-Chap N-terminal" evidence="1">
    <location>
        <begin position="5"/>
        <end position="123"/>
    </location>
</feature>
<sequence length="152" mass="16992">MSTVDWGSFADGLAEDLVTLAAGALVVISEPGEPGWRRYVQFSQQDDRLHAEVVANAFLDESSRTSAEGEQKISQAGWTAPKVAHDNWTSELAWPASHADYRVLTEKIVLALRDGYGITSPESWRYRAWNDRKGNRPFRLARLEDRGLGSEE</sequence>
<accession>A0ABW2Y5G7</accession>
<dbReference type="InterPro" id="IPR054344">
    <property type="entry name" value="TY-Chap_N"/>
</dbReference>